<evidence type="ECO:0000313" key="2">
    <source>
        <dbReference type="Proteomes" id="UP000318834"/>
    </source>
</evidence>
<dbReference type="EMBL" id="VBAP01000071">
    <property type="protein sequence ID" value="TMI73409.1"/>
    <property type="molecule type" value="Genomic_DNA"/>
</dbReference>
<dbReference type="SUPFAM" id="SSF55724">
    <property type="entry name" value="Mog1p/PsbP-like"/>
    <property type="match status" value="1"/>
</dbReference>
<gene>
    <name evidence="1" type="ORF">E6H05_09750</name>
</gene>
<dbReference type="AlphaFoldDB" id="A0A537IQ50"/>
<name>A0A537IQ50_9BACT</name>
<evidence type="ECO:0000313" key="1">
    <source>
        <dbReference type="EMBL" id="TMI73409.1"/>
    </source>
</evidence>
<reference evidence="1 2" key="1">
    <citation type="journal article" date="2019" name="Nat. Microbiol.">
        <title>Mediterranean grassland soil C-N compound turnover is dependent on rainfall and depth, and is mediated by genomically divergent microorganisms.</title>
        <authorList>
            <person name="Diamond S."/>
            <person name="Andeer P.F."/>
            <person name="Li Z."/>
            <person name="Crits-Christoph A."/>
            <person name="Burstein D."/>
            <person name="Anantharaman K."/>
            <person name="Lane K.R."/>
            <person name="Thomas B.C."/>
            <person name="Pan C."/>
            <person name="Northen T.R."/>
            <person name="Banfield J.F."/>
        </authorList>
    </citation>
    <scope>NUCLEOTIDE SEQUENCE [LARGE SCALE GENOMIC DNA]</scope>
    <source>
        <strain evidence="1">NP_8</strain>
    </source>
</reference>
<proteinExistence type="predicted"/>
<organism evidence="1 2">
    <name type="scientific">Candidatus Segetimicrobium genomatis</name>
    <dbReference type="NCBI Taxonomy" id="2569760"/>
    <lineage>
        <taxon>Bacteria</taxon>
        <taxon>Bacillati</taxon>
        <taxon>Candidatus Sysuimicrobiota</taxon>
        <taxon>Candidatus Sysuimicrobiia</taxon>
        <taxon>Candidatus Sysuimicrobiales</taxon>
        <taxon>Candidatus Segetimicrobiaceae</taxon>
        <taxon>Candidatus Segetimicrobium</taxon>
    </lineage>
</organism>
<sequence length="189" mass="20852">MERASHMRRFQHTATGLAVLLGVLLLVPPRTALATEGWQTFTHPQLGFSLSYPESWAETKGPSGVVFMALGPAPAGVQGFRMNVNVTYEEIPSGMNVEDYEAQNESGLGLLFAGYRRLRSDRLMISSYAAVVRYYTWKRNDGVELYQIQLVTVAGSRGYVVTGTTTTASTRLADEAKLLVSILLTFRPK</sequence>
<comment type="caution">
    <text evidence="1">The sequence shown here is derived from an EMBL/GenBank/DDBJ whole genome shotgun (WGS) entry which is preliminary data.</text>
</comment>
<dbReference type="InterPro" id="IPR016123">
    <property type="entry name" value="Mog1/PsbP_a/b/a-sand"/>
</dbReference>
<accession>A0A537IQ50</accession>
<dbReference type="Proteomes" id="UP000318834">
    <property type="component" value="Unassembled WGS sequence"/>
</dbReference>
<protein>
    <submittedName>
        <fullName evidence="1">DUF1795 domain-containing protein</fullName>
    </submittedName>
</protein>
<dbReference type="Gene3D" id="3.40.1000.10">
    <property type="entry name" value="Mog1/PsbP, alpha/beta/alpha sandwich"/>
    <property type="match status" value="1"/>
</dbReference>